<keyword evidence="2" id="KW-0808">Transferase</keyword>
<proteinExistence type="predicted"/>
<dbReference type="GO" id="GO:0008168">
    <property type="term" value="F:methyltransferase activity"/>
    <property type="evidence" value="ECO:0007669"/>
    <property type="project" value="UniProtKB-KW"/>
</dbReference>
<comment type="caution">
    <text evidence="2">The sequence shown here is derived from an EMBL/GenBank/DDBJ whole genome shotgun (WGS) entry which is preliminary data.</text>
</comment>
<protein>
    <submittedName>
        <fullName evidence="2">Methyltransferase domain-containing protein</fullName>
    </submittedName>
</protein>
<reference evidence="2 3" key="1">
    <citation type="submission" date="2023-05" db="EMBL/GenBank/DDBJ databases">
        <title>Novel species of genus Flectobacillus isolated from stream in China.</title>
        <authorList>
            <person name="Lu H."/>
        </authorList>
    </citation>
    <scope>NUCLEOTIDE SEQUENCE [LARGE SCALE GENOMIC DNA]</scope>
    <source>
        <strain evidence="2 3">KCTC 42575</strain>
    </source>
</reference>
<name>A0ABT6YC43_9BACT</name>
<dbReference type="Pfam" id="PF08241">
    <property type="entry name" value="Methyltransf_11"/>
    <property type="match status" value="1"/>
</dbReference>
<organism evidence="2 3">
    <name type="scientific">Flectobacillus roseus</name>
    <dbReference type="NCBI Taxonomy" id="502259"/>
    <lineage>
        <taxon>Bacteria</taxon>
        <taxon>Pseudomonadati</taxon>
        <taxon>Bacteroidota</taxon>
        <taxon>Cytophagia</taxon>
        <taxon>Cytophagales</taxon>
        <taxon>Flectobacillaceae</taxon>
        <taxon>Flectobacillus</taxon>
    </lineage>
</organism>
<keyword evidence="3" id="KW-1185">Reference proteome</keyword>
<feature type="domain" description="Methyltransferase type 11" evidence="1">
    <location>
        <begin position="66"/>
        <end position="124"/>
    </location>
</feature>
<dbReference type="EMBL" id="JASHIF010000017">
    <property type="protein sequence ID" value="MDI9861136.1"/>
    <property type="molecule type" value="Genomic_DNA"/>
</dbReference>
<dbReference type="RefSeq" id="WP_283345629.1">
    <property type="nucleotide sequence ID" value="NZ_JASHIF010000017.1"/>
</dbReference>
<dbReference type="InterPro" id="IPR013216">
    <property type="entry name" value="Methyltransf_11"/>
</dbReference>
<dbReference type="GO" id="GO:0032259">
    <property type="term" value="P:methylation"/>
    <property type="evidence" value="ECO:0007669"/>
    <property type="project" value="UniProtKB-KW"/>
</dbReference>
<sequence length="178" mass="20212">MKKSFEAYQLHSGDVIASIGAASGVWEIGLASMQSGLTFYIQDIDEYSCNDEEVAYAKAYWERQLGHSIDGTFYAILGTPQRTNLPKNTFDKVLIINAFHEFQYLEEMLQEVIQILKPAGKLIIEEEIALTHGQLHEGCGLPLFSETQLVDLLEANQFRLDRVVAKESYLKVFIFEKK</sequence>
<evidence type="ECO:0000259" key="1">
    <source>
        <dbReference type="Pfam" id="PF08241"/>
    </source>
</evidence>
<keyword evidence="2" id="KW-0489">Methyltransferase</keyword>
<dbReference type="Gene3D" id="3.40.50.150">
    <property type="entry name" value="Vaccinia Virus protein VP39"/>
    <property type="match status" value="1"/>
</dbReference>
<accession>A0ABT6YC43</accession>
<evidence type="ECO:0000313" key="3">
    <source>
        <dbReference type="Proteomes" id="UP001236507"/>
    </source>
</evidence>
<gene>
    <name evidence="2" type="ORF">QM524_18105</name>
</gene>
<evidence type="ECO:0000313" key="2">
    <source>
        <dbReference type="EMBL" id="MDI9861136.1"/>
    </source>
</evidence>
<dbReference type="SUPFAM" id="SSF53335">
    <property type="entry name" value="S-adenosyl-L-methionine-dependent methyltransferases"/>
    <property type="match status" value="1"/>
</dbReference>
<dbReference type="Proteomes" id="UP001236507">
    <property type="component" value="Unassembled WGS sequence"/>
</dbReference>
<dbReference type="InterPro" id="IPR029063">
    <property type="entry name" value="SAM-dependent_MTases_sf"/>
</dbReference>